<dbReference type="PANTHER" id="PTHR24287:SF5">
    <property type="entry name" value="P450, PUTATIVE (EUROFUNG)-RELATED"/>
    <property type="match status" value="1"/>
</dbReference>
<dbReference type="GO" id="GO:0016705">
    <property type="term" value="F:oxidoreductase activity, acting on paired donors, with incorporation or reduction of molecular oxygen"/>
    <property type="evidence" value="ECO:0007669"/>
    <property type="project" value="InterPro"/>
</dbReference>
<name>A0A1J7J570_9PEZI</name>
<evidence type="ECO:0000313" key="10">
    <source>
        <dbReference type="EMBL" id="OIW22634.1"/>
    </source>
</evidence>
<dbReference type="CDD" id="cd11063">
    <property type="entry name" value="CYP52"/>
    <property type="match status" value="1"/>
</dbReference>
<dbReference type="PRINTS" id="PR00463">
    <property type="entry name" value="EP450I"/>
</dbReference>
<dbReference type="SUPFAM" id="SSF48264">
    <property type="entry name" value="Cytochrome P450"/>
    <property type="match status" value="1"/>
</dbReference>
<dbReference type="Proteomes" id="UP000182658">
    <property type="component" value="Unassembled WGS sequence"/>
</dbReference>
<dbReference type="GO" id="GO:0004497">
    <property type="term" value="F:monooxygenase activity"/>
    <property type="evidence" value="ECO:0007669"/>
    <property type="project" value="UniProtKB-KW"/>
</dbReference>
<feature type="binding site" description="axial binding residue" evidence="7">
    <location>
        <position position="471"/>
    </location>
    <ligand>
        <name>heme</name>
        <dbReference type="ChEBI" id="CHEBI:30413"/>
    </ligand>
    <ligandPart>
        <name>Fe</name>
        <dbReference type="ChEBI" id="CHEBI:18248"/>
    </ligandPart>
</feature>
<dbReference type="InterPro" id="IPR001128">
    <property type="entry name" value="Cyt_P450"/>
</dbReference>
<evidence type="ECO:0000313" key="11">
    <source>
        <dbReference type="Proteomes" id="UP000182658"/>
    </source>
</evidence>
<dbReference type="InterPro" id="IPR002401">
    <property type="entry name" value="Cyt_P450_E_grp-I"/>
</dbReference>
<dbReference type="GO" id="GO:0020037">
    <property type="term" value="F:heme binding"/>
    <property type="evidence" value="ECO:0007669"/>
    <property type="project" value="InterPro"/>
</dbReference>
<accession>A0A1J7J570</accession>
<feature type="transmembrane region" description="Helical" evidence="9">
    <location>
        <begin position="16"/>
        <end position="37"/>
    </location>
</feature>
<keyword evidence="5 7" id="KW-0408">Iron</keyword>
<evidence type="ECO:0000256" key="9">
    <source>
        <dbReference type="SAM" id="Phobius"/>
    </source>
</evidence>
<dbReference type="OrthoDB" id="1470350at2759"/>
<dbReference type="STRING" id="1408157.A0A1J7J570"/>
<comment type="similarity">
    <text evidence="2 8">Belongs to the cytochrome P450 family.</text>
</comment>
<keyword evidence="3 7" id="KW-0479">Metal-binding</keyword>
<dbReference type="InterPro" id="IPR017972">
    <property type="entry name" value="Cyt_P450_CS"/>
</dbReference>
<keyword evidence="7 8" id="KW-0349">Heme</keyword>
<evidence type="ECO:0000256" key="5">
    <source>
        <dbReference type="ARBA" id="ARBA00023004"/>
    </source>
</evidence>
<keyword evidence="9" id="KW-0812">Transmembrane</keyword>
<keyword evidence="6 8" id="KW-0503">Monooxygenase</keyword>
<dbReference type="InterPro" id="IPR047146">
    <property type="entry name" value="Cyt_P450_E_CYP52_fungi"/>
</dbReference>
<evidence type="ECO:0000256" key="4">
    <source>
        <dbReference type="ARBA" id="ARBA00023002"/>
    </source>
</evidence>
<dbReference type="PRINTS" id="PR00385">
    <property type="entry name" value="P450"/>
</dbReference>
<dbReference type="Gene3D" id="1.10.630.10">
    <property type="entry name" value="Cytochrome P450"/>
    <property type="match status" value="1"/>
</dbReference>
<dbReference type="PANTHER" id="PTHR24287">
    <property type="entry name" value="P450, PUTATIVE (EUROFUNG)-RELATED"/>
    <property type="match status" value="1"/>
</dbReference>
<gene>
    <name evidence="10" type="ORF">CONLIGDRAFT_587182</name>
</gene>
<proteinExistence type="inferred from homology"/>
<organism evidence="10 11">
    <name type="scientific">Coniochaeta ligniaria NRRL 30616</name>
    <dbReference type="NCBI Taxonomy" id="1408157"/>
    <lineage>
        <taxon>Eukaryota</taxon>
        <taxon>Fungi</taxon>
        <taxon>Dikarya</taxon>
        <taxon>Ascomycota</taxon>
        <taxon>Pezizomycotina</taxon>
        <taxon>Sordariomycetes</taxon>
        <taxon>Sordariomycetidae</taxon>
        <taxon>Coniochaetales</taxon>
        <taxon>Coniochaetaceae</taxon>
        <taxon>Coniochaeta</taxon>
    </lineage>
</organism>
<dbReference type="PROSITE" id="PS00086">
    <property type="entry name" value="CYTOCHROME_P450"/>
    <property type="match status" value="1"/>
</dbReference>
<comment type="cofactor">
    <cofactor evidence="1 7">
        <name>heme</name>
        <dbReference type="ChEBI" id="CHEBI:30413"/>
    </cofactor>
</comment>
<dbReference type="EMBL" id="KV875112">
    <property type="protein sequence ID" value="OIW22634.1"/>
    <property type="molecule type" value="Genomic_DNA"/>
</dbReference>
<keyword evidence="4 8" id="KW-0560">Oxidoreductase</keyword>
<dbReference type="FunCoup" id="A0A1J7J570">
    <property type="interactions" value="1424"/>
</dbReference>
<evidence type="ECO:0000256" key="1">
    <source>
        <dbReference type="ARBA" id="ARBA00001971"/>
    </source>
</evidence>
<dbReference type="Pfam" id="PF00067">
    <property type="entry name" value="p450"/>
    <property type="match status" value="1"/>
</dbReference>
<keyword evidence="9" id="KW-1133">Transmembrane helix</keyword>
<reference evidence="10 11" key="1">
    <citation type="submission" date="2016-10" db="EMBL/GenBank/DDBJ databases">
        <title>Draft genome sequence of Coniochaeta ligniaria NRRL30616, a lignocellulolytic fungus for bioabatement of inhibitors in plant biomass hydrolysates.</title>
        <authorList>
            <consortium name="DOE Joint Genome Institute"/>
            <person name="Jimenez D.J."/>
            <person name="Hector R.E."/>
            <person name="Riley R."/>
            <person name="Sun H."/>
            <person name="Grigoriev I.V."/>
            <person name="Van Elsas J.D."/>
            <person name="Nichols N.N."/>
        </authorList>
    </citation>
    <scope>NUCLEOTIDE SEQUENCE [LARGE SCALE GENOMIC DNA]</scope>
    <source>
        <strain evidence="10 11">NRRL 30616</strain>
    </source>
</reference>
<dbReference type="InParanoid" id="A0A1J7J570"/>
<evidence type="ECO:0000256" key="6">
    <source>
        <dbReference type="ARBA" id="ARBA00023033"/>
    </source>
</evidence>
<sequence length="550" mass="63393">MLSDLSLTLCFRLIPSWPWLALAVATISFATIASGYVRRARTEDRIRNLGGRAPLYGGSFPFGLSFLVDFRNAVSNDETLKFWNDTFVRLCGIRASPYTIETTAAGQRIIMTADQENVKAILATQFDDFGKGRKFRDDWVDMLGRSIFNSDGEAWHTARTRLRPVFYKERISDLECFERSVQNLLPLLITDGQTVEVKDMFLRFTLDVSADFTLGVNLETLKRPLNKFAASFERLRHKKIQRERSKPFKFLVPRSSYQADLDYIESFMDPIIAETVNQVKAEQAGAKPSKKDPAFNLLRASVEVSTDQRFLRDEIITALFAGRDNTAMAFAWMFYELARHPDIVKDLRREIIKTVGLERRPGYQELKDMKILSNIINETLRLYPPVPLNTRACLRDTTLPRGGGPDGNDPIGVLKGTGIVYSNHLLHMNPEAYSDVPEDFPPPEEWDPRRWDMWFPKPWSFLPFHGGPRICLGQQLVMVEMSYTLVRIFQHSSRVELRMSETGTVEKRDEVWLRRRGASELMERYMENRPRMVTEITLFPRGDIKLAFFK</sequence>
<evidence type="ECO:0000256" key="8">
    <source>
        <dbReference type="RuleBase" id="RU000461"/>
    </source>
</evidence>
<dbReference type="AlphaFoldDB" id="A0A1J7J570"/>
<evidence type="ECO:0000256" key="7">
    <source>
        <dbReference type="PIRSR" id="PIRSR602401-1"/>
    </source>
</evidence>
<evidence type="ECO:0000256" key="2">
    <source>
        <dbReference type="ARBA" id="ARBA00010617"/>
    </source>
</evidence>
<dbReference type="InterPro" id="IPR036396">
    <property type="entry name" value="Cyt_P450_sf"/>
</dbReference>
<dbReference type="GO" id="GO:0005506">
    <property type="term" value="F:iron ion binding"/>
    <property type="evidence" value="ECO:0007669"/>
    <property type="project" value="InterPro"/>
</dbReference>
<keyword evidence="9" id="KW-0472">Membrane</keyword>
<keyword evidence="11" id="KW-1185">Reference proteome</keyword>
<protein>
    <submittedName>
        <fullName evidence="10">Cytochrome P450 52A11</fullName>
    </submittedName>
</protein>
<evidence type="ECO:0000256" key="3">
    <source>
        <dbReference type="ARBA" id="ARBA00022723"/>
    </source>
</evidence>